<keyword evidence="4 9" id="KW-0812">Transmembrane</keyword>
<feature type="transmembrane region" description="Helical" evidence="9">
    <location>
        <begin position="394"/>
        <end position="412"/>
    </location>
</feature>
<evidence type="ECO:0000256" key="2">
    <source>
        <dbReference type="ARBA" id="ARBA00008974"/>
    </source>
</evidence>
<feature type="transmembrane region" description="Helical" evidence="9">
    <location>
        <begin position="468"/>
        <end position="488"/>
    </location>
</feature>
<proteinExistence type="inferred from homology"/>
<feature type="transmembrane region" description="Helical" evidence="9">
    <location>
        <begin position="167"/>
        <end position="191"/>
    </location>
</feature>
<gene>
    <name evidence="10" type="ORF">B0H67DRAFT_490108</name>
</gene>
<evidence type="ECO:0000256" key="1">
    <source>
        <dbReference type="ARBA" id="ARBA00004141"/>
    </source>
</evidence>
<comment type="caution">
    <text evidence="10">The sequence shown here is derived from an EMBL/GenBank/DDBJ whole genome shotgun (WGS) entry which is preliminary data.</text>
</comment>
<evidence type="ECO:0000256" key="6">
    <source>
        <dbReference type="ARBA" id="ARBA00023136"/>
    </source>
</evidence>
<feature type="transmembrane region" description="Helical" evidence="9">
    <location>
        <begin position="302"/>
        <end position="324"/>
    </location>
</feature>
<evidence type="ECO:0000256" key="5">
    <source>
        <dbReference type="ARBA" id="ARBA00022989"/>
    </source>
</evidence>
<keyword evidence="6 7" id="KW-0472">Membrane</keyword>
<feature type="transmembrane region" description="Helical" evidence="9">
    <location>
        <begin position="503"/>
        <end position="522"/>
    </location>
</feature>
<sequence length="530" mass="56923">MSSVDLPSRAGNSAVHDVEKQDVDDTTEETSEAAPGRLTFGTNFISRLAVKDGEVYEVHPEKNSKWYQRLLDAGVEENGIKPVPLGQRTLTQYNNLFTVFFTCLLNILPIPTGLLATLSFGMGLRDASLVILFFAMLTSLPPAFMGIGGMQTGLRQLVQARYSFGKYLVTVPLLLNAATVTGFCLLSAIVGGQTLSSLSPDNVSVKVGIVITCLVSFSVSLLGFNSVHFWERWTWIPNLIALVVAVGCGGGHLSHQSVAEPATPAQVLSYGGLIAGYFITFGGTASDYSIYHSPKGVSKVKIFLYIYLGLLLPSVPLLILGAAIGGAVPNVPSWNAAYQVTGVGGVLYEMLTPAGGFGKFIIVILALSVIGNIAISMYSVSLNLQMLLPTFTKVPRFVFILATMAILIPLAIKAAEEWEESLTNFLAVIGYWAGCFAAIIILELAVFRKMDYSTYEHSIWNVGRKLPPGVAALGAAVCSMGLVVPGMAEPWFTGPIAKTTGDIGFEMAFAVAALCYLPFRWLEIRLRGHL</sequence>
<dbReference type="AlphaFoldDB" id="A0AA40AH64"/>
<evidence type="ECO:0000256" key="8">
    <source>
        <dbReference type="SAM" id="MobiDB-lite"/>
    </source>
</evidence>
<evidence type="ECO:0000313" key="10">
    <source>
        <dbReference type="EMBL" id="KAK0715785.1"/>
    </source>
</evidence>
<evidence type="ECO:0000313" key="11">
    <source>
        <dbReference type="Proteomes" id="UP001172102"/>
    </source>
</evidence>
<feature type="transmembrane region" description="Helical" evidence="9">
    <location>
        <begin position="267"/>
        <end position="290"/>
    </location>
</feature>
<keyword evidence="3 7" id="KW-0813">Transport</keyword>
<evidence type="ECO:0000256" key="3">
    <source>
        <dbReference type="ARBA" id="ARBA00022448"/>
    </source>
</evidence>
<feature type="transmembrane region" description="Helical" evidence="9">
    <location>
        <begin position="360"/>
        <end position="382"/>
    </location>
</feature>
<comment type="similarity">
    <text evidence="2 7">Belongs to the purine-cytosine permease (2.A.39) family.</text>
</comment>
<dbReference type="InterPro" id="IPR026030">
    <property type="entry name" value="Pur-cyt_permease_Fcy2/21/22"/>
</dbReference>
<feature type="transmembrane region" description="Helical" evidence="9">
    <location>
        <begin position="127"/>
        <end position="147"/>
    </location>
</feature>
<keyword evidence="5 9" id="KW-1133">Transmembrane helix</keyword>
<feature type="transmembrane region" description="Helical" evidence="9">
    <location>
        <begin position="424"/>
        <end position="447"/>
    </location>
</feature>
<dbReference type="Proteomes" id="UP001172102">
    <property type="component" value="Unassembled WGS sequence"/>
</dbReference>
<feature type="region of interest" description="Disordered" evidence="8">
    <location>
        <begin position="1"/>
        <end position="33"/>
    </location>
</feature>
<dbReference type="PIRSF" id="PIRSF002744">
    <property type="entry name" value="Pur-cyt_permease"/>
    <property type="match status" value="1"/>
</dbReference>
<evidence type="ECO:0000256" key="9">
    <source>
        <dbReference type="SAM" id="Phobius"/>
    </source>
</evidence>
<comment type="subcellular location">
    <subcellularLocation>
        <location evidence="1">Membrane</location>
        <topology evidence="1">Multi-pass membrane protein</topology>
    </subcellularLocation>
</comment>
<feature type="transmembrane region" description="Helical" evidence="9">
    <location>
        <begin position="203"/>
        <end position="224"/>
    </location>
</feature>
<organism evidence="10 11">
    <name type="scientific">Lasiosphaeris hirsuta</name>
    <dbReference type="NCBI Taxonomy" id="260670"/>
    <lineage>
        <taxon>Eukaryota</taxon>
        <taxon>Fungi</taxon>
        <taxon>Dikarya</taxon>
        <taxon>Ascomycota</taxon>
        <taxon>Pezizomycotina</taxon>
        <taxon>Sordariomycetes</taxon>
        <taxon>Sordariomycetidae</taxon>
        <taxon>Sordariales</taxon>
        <taxon>Lasiosphaeriaceae</taxon>
        <taxon>Lasiosphaeris</taxon>
    </lineage>
</organism>
<dbReference type="EMBL" id="JAUKUA010000004">
    <property type="protein sequence ID" value="KAK0715785.1"/>
    <property type="molecule type" value="Genomic_DNA"/>
</dbReference>
<feature type="transmembrane region" description="Helical" evidence="9">
    <location>
        <begin position="236"/>
        <end position="255"/>
    </location>
</feature>
<dbReference type="Pfam" id="PF02133">
    <property type="entry name" value="Transp_cyt_pur"/>
    <property type="match status" value="1"/>
</dbReference>
<dbReference type="Gene3D" id="1.10.4160.10">
    <property type="entry name" value="Hydantoin permease"/>
    <property type="match status" value="1"/>
</dbReference>
<reference evidence="10" key="1">
    <citation type="submission" date="2023-06" db="EMBL/GenBank/DDBJ databases">
        <title>Genome-scale phylogeny and comparative genomics of the fungal order Sordariales.</title>
        <authorList>
            <consortium name="Lawrence Berkeley National Laboratory"/>
            <person name="Hensen N."/>
            <person name="Bonometti L."/>
            <person name="Westerberg I."/>
            <person name="Brannstrom I.O."/>
            <person name="Guillou S."/>
            <person name="Cros-Aarteil S."/>
            <person name="Calhoun S."/>
            <person name="Haridas S."/>
            <person name="Kuo A."/>
            <person name="Mondo S."/>
            <person name="Pangilinan J."/>
            <person name="Riley R."/>
            <person name="Labutti K."/>
            <person name="Andreopoulos B."/>
            <person name="Lipzen A."/>
            <person name="Chen C."/>
            <person name="Yanf M."/>
            <person name="Daum C."/>
            <person name="Ng V."/>
            <person name="Clum A."/>
            <person name="Steindorff A."/>
            <person name="Ohm R."/>
            <person name="Martin F."/>
            <person name="Silar P."/>
            <person name="Natvig D."/>
            <person name="Lalanne C."/>
            <person name="Gautier V."/>
            <person name="Ament-Velasquez S.L."/>
            <person name="Kruys A."/>
            <person name="Hutchinson M.I."/>
            <person name="Powell A.J."/>
            <person name="Barry K."/>
            <person name="Miller A.N."/>
            <person name="Grigoriev I.V."/>
            <person name="Debuchy R."/>
            <person name="Gladieux P."/>
            <person name="Thoren M.H."/>
            <person name="Johannesson H."/>
        </authorList>
    </citation>
    <scope>NUCLEOTIDE SEQUENCE</scope>
    <source>
        <strain evidence="10">SMH4607-1</strain>
    </source>
</reference>
<dbReference type="GO" id="GO:0005886">
    <property type="term" value="C:plasma membrane"/>
    <property type="evidence" value="ECO:0007669"/>
    <property type="project" value="TreeGrafter"/>
</dbReference>
<feature type="transmembrane region" description="Helical" evidence="9">
    <location>
        <begin position="96"/>
        <end position="121"/>
    </location>
</feature>
<dbReference type="PANTHER" id="PTHR31806">
    <property type="entry name" value="PURINE-CYTOSINE PERMEASE FCY2-RELATED"/>
    <property type="match status" value="1"/>
</dbReference>
<name>A0AA40AH64_9PEZI</name>
<evidence type="ECO:0000256" key="7">
    <source>
        <dbReference type="PIRNR" id="PIRNR002744"/>
    </source>
</evidence>
<protein>
    <submittedName>
        <fullName evidence="10">Permease for cytosine/purines, uracil, thiamine, allantoin-domain-containing protein</fullName>
    </submittedName>
</protein>
<keyword evidence="11" id="KW-1185">Reference proteome</keyword>
<accession>A0AA40AH64</accession>
<dbReference type="InterPro" id="IPR001248">
    <property type="entry name" value="Pur-cyt_permease"/>
</dbReference>
<dbReference type="GO" id="GO:0022857">
    <property type="term" value="F:transmembrane transporter activity"/>
    <property type="evidence" value="ECO:0007669"/>
    <property type="project" value="InterPro"/>
</dbReference>
<evidence type="ECO:0000256" key="4">
    <source>
        <dbReference type="ARBA" id="ARBA00022692"/>
    </source>
</evidence>
<dbReference type="PANTHER" id="PTHR31806:SF5">
    <property type="entry name" value="PURINE-CYTOSINE PERMEASE FCY21"/>
    <property type="match status" value="1"/>
</dbReference>